<reference evidence="1" key="1">
    <citation type="submission" date="2014-05" db="EMBL/GenBank/DDBJ databases">
        <authorList>
            <person name="Chronopoulou M."/>
        </authorList>
    </citation>
    <scope>NUCLEOTIDE SEQUENCE</scope>
    <source>
        <tissue evidence="1">Whole organism</tissue>
    </source>
</reference>
<dbReference type="EMBL" id="HACA01016071">
    <property type="protein sequence ID" value="CDW33432.1"/>
    <property type="molecule type" value="Transcribed_RNA"/>
</dbReference>
<proteinExistence type="predicted"/>
<dbReference type="AlphaFoldDB" id="A0A0K2U690"/>
<name>A0A0K2U690_LEPSM</name>
<protein>
    <submittedName>
        <fullName evidence="1">Uncharacterized protein</fullName>
    </submittedName>
</protein>
<evidence type="ECO:0000313" key="1">
    <source>
        <dbReference type="EMBL" id="CDW33432.1"/>
    </source>
</evidence>
<sequence length="57" mass="7085">MTKKYSVILYYLYFIRRRSYDSRIWDDKFISEGLIDLLMDHSRGLSLSLKKWKRLHE</sequence>
<organism evidence="1">
    <name type="scientific">Lepeophtheirus salmonis</name>
    <name type="common">Salmon louse</name>
    <name type="synonym">Caligus salmonis</name>
    <dbReference type="NCBI Taxonomy" id="72036"/>
    <lineage>
        <taxon>Eukaryota</taxon>
        <taxon>Metazoa</taxon>
        <taxon>Ecdysozoa</taxon>
        <taxon>Arthropoda</taxon>
        <taxon>Crustacea</taxon>
        <taxon>Multicrustacea</taxon>
        <taxon>Hexanauplia</taxon>
        <taxon>Copepoda</taxon>
        <taxon>Siphonostomatoida</taxon>
        <taxon>Caligidae</taxon>
        <taxon>Lepeophtheirus</taxon>
    </lineage>
</organism>
<accession>A0A0K2U690</accession>